<evidence type="ECO:0000256" key="1">
    <source>
        <dbReference type="ARBA" id="ARBA00022741"/>
    </source>
</evidence>
<dbReference type="AlphaFoldDB" id="A0A9X4QU39"/>
<dbReference type="PROSITE" id="PS51192">
    <property type="entry name" value="HELICASE_ATP_BIND_1"/>
    <property type="match status" value="1"/>
</dbReference>
<dbReference type="Pfam" id="PF00271">
    <property type="entry name" value="Helicase_C"/>
    <property type="match status" value="1"/>
</dbReference>
<dbReference type="PROSITE" id="PS51194">
    <property type="entry name" value="HELICASE_CTER"/>
    <property type="match status" value="1"/>
</dbReference>
<gene>
    <name evidence="7" type="ORF">OMP40_22640</name>
</gene>
<evidence type="ECO:0000256" key="2">
    <source>
        <dbReference type="ARBA" id="ARBA00022840"/>
    </source>
</evidence>
<evidence type="ECO:0000313" key="8">
    <source>
        <dbReference type="Proteomes" id="UP001153404"/>
    </source>
</evidence>
<comment type="caution">
    <text evidence="7">The sequence shown here is derived from an EMBL/GenBank/DDBJ whole genome shotgun (WGS) entry which is preliminary data.</text>
</comment>
<dbReference type="GO" id="GO:0003677">
    <property type="term" value="F:DNA binding"/>
    <property type="evidence" value="ECO:0007669"/>
    <property type="project" value="UniProtKB-KW"/>
</dbReference>
<dbReference type="EMBL" id="JAPDIA010000007">
    <property type="protein sequence ID" value="MDG0811856.1"/>
    <property type="molecule type" value="Genomic_DNA"/>
</dbReference>
<dbReference type="InterPro" id="IPR011545">
    <property type="entry name" value="DEAD/DEAH_box_helicase_dom"/>
</dbReference>
<feature type="domain" description="Helicase C-terminal" evidence="6">
    <location>
        <begin position="589"/>
        <end position="755"/>
    </location>
</feature>
<evidence type="ECO:0000313" key="7">
    <source>
        <dbReference type="EMBL" id="MDG0811856.1"/>
    </source>
</evidence>
<dbReference type="InterPro" id="IPR014001">
    <property type="entry name" value="Helicase_ATP-bd"/>
</dbReference>
<feature type="domain" description="Helicase ATP-binding" evidence="5">
    <location>
        <begin position="392"/>
        <end position="544"/>
    </location>
</feature>
<dbReference type="SMART" id="SM00490">
    <property type="entry name" value="HELICc"/>
    <property type="match status" value="1"/>
</dbReference>
<evidence type="ECO:0000259" key="5">
    <source>
        <dbReference type="PROSITE" id="PS51192"/>
    </source>
</evidence>
<feature type="region of interest" description="Disordered" evidence="4">
    <location>
        <begin position="114"/>
        <end position="154"/>
    </location>
</feature>
<dbReference type="SUPFAM" id="SSF52540">
    <property type="entry name" value="P-loop containing nucleoside triphosphate hydrolases"/>
    <property type="match status" value="1"/>
</dbReference>
<dbReference type="PANTHER" id="PTHR30580">
    <property type="entry name" value="PRIMOSOMAL PROTEIN N"/>
    <property type="match status" value="1"/>
</dbReference>
<keyword evidence="8" id="KW-1185">Reference proteome</keyword>
<evidence type="ECO:0000256" key="4">
    <source>
        <dbReference type="SAM" id="MobiDB-lite"/>
    </source>
</evidence>
<proteinExistence type="predicted"/>
<feature type="compositionally biased region" description="Low complexity" evidence="4">
    <location>
        <begin position="114"/>
        <end position="123"/>
    </location>
</feature>
<dbReference type="GO" id="GO:0006302">
    <property type="term" value="P:double-strand break repair"/>
    <property type="evidence" value="ECO:0007669"/>
    <property type="project" value="TreeGrafter"/>
</dbReference>
<keyword evidence="7" id="KW-0378">Hydrolase</keyword>
<dbReference type="GO" id="GO:0005524">
    <property type="term" value="F:ATP binding"/>
    <property type="evidence" value="ECO:0007669"/>
    <property type="project" value="UniProtKB-KW"/>
</dbReference>
<reference evidence="7" key="1">
    <citation type="submission" date="2022-10" db="EMBL/GenBank/DDBJ databases">
        <title>Comparative genomic analysis of Cohnella hashimotonis sp. nov., isolated from the International Space Station.</title>
        <authorList>
            <person name="Simpson A."/>
            <person name="Venkateswaran K."/>
        </authorList>
    </citation>
    <scope>NUCLEOTIDE SEQUENCE</scope>
    <source>
        <strain evidence="7">DSM 28161</strain>
    </source>
</reference>
<keyword evidence="1" id="KW-0547">Nucleotide-binding</keyword>
<protein>
    <submittedName>
        <fullName evidence="7">Helicase-related protein</fullName>
    </submittedName>
</protein>
<dbReference type="GO" id="GO:0006310">
    <property type="term" value="P:DNA recombination"/>
    <property type="evidence" value="ECO:0007669"/>
    <property type="project" value="TreeGrafter"/>
</dbReference>
<dbReference type="GO" id="GO:0006270">
    <property type="term" value="P:DNA replication initiation"/>
    <property type="evidence" value="ECO:0007669"/>
    <property type="project" value="TreeGrafter"/>
</dbReference>
<sequence>MRATVYAVRLQTGWQARCTVDWETDEGFWLDPDYRRGVAEGWGPAAADLPRATGAIVKLARALPLGEAEAACGRLQAALKGKREPGKRERGEAEVQAVLLRLCGDAATAASSVAASADVEAGGKNAKRSGLGLGRGERQGRGEMSEQSGASAGNVGEGCELLSSLSGGRSGRGAAGGKLEAMRLRTLMPLMAGRSLLQAEASALLADRAPGIAPGAGLPGLLQLGALLGALRLGAAVAPGAPPRARRLRCRRCGSGEAALRRTACASCGSAACAVCEACLALGRSRACGLLVRGPAPAASPLGATAAAAGPLAADVCGRWGLSPAQRAASEQAVRFLLEAGSGPARAAGRDAFGYWRPADRLRASLNFYARRLARGELSDGDPAKLDTPLGDPLAIQPRSFLLWAVTGAGKTEMIFPLLDAVLSAGGRALLATPRRDVVLELAPRLAKAFPSRSMAVLYGGSGDRWQQADLTLATTHQLMRFGQAFDLVLIDELDAFPYHGDPMLHYAAAAARKPDGATVLLSATPPAAMRRAVSSRRLPCAKVPVRYHRHPLPVPQVLTMAPLKRWGGGGTVDAKKARNLSSRLADRQAAALYARIGASLARGAQVFVFVPYIKQIEALVALFRRQASRWGIPAASIDGTSSQDDERRDKVMAFRERELRLLVTTTILERGVTVPRSDVFILDAHAKLFDEAALVQMAGRAGRSADDPDGRVCFCAAHRTRALAGAIRQVNAMNRLARSGGYLIDLPREGRRIRWGSLLNGVFKPIRRQGGGS</sequence>
<dbReference type="GO" id="GO:0043138">
    <property type="term" value="F:3'-5' DNA helicase activity"/>
    <property type="evidence" value="ECO:0007669"/>
    <property type="project" value="TreeGrafter"/>
</dbReference>
<dbReference type="RefSeq" id="WP_277534715.1">
    <property type="nucleotide sequence ID" value="NZ_JAPDIA010000007.1"/>
</dbReference>
<keyword evidence="7" id="KW-0347">Helicase</keyword>
<evidence type="ECO:0000256" key="3">
    <source>
        <dbReference type="ARBA" id="ARBA00023125"/>
    </source>
</evidence>
<feature type="compositionally biased region" description="Basic and acidic residues" evidence="4">
    <location>
        <begin position="135"/>
        <end position="144"/>
    </location>
</feature>
<accession>A0A9X4QU39</accession>
<evidence type="ECO:0000259" key="6">
    <source>
        <dbReference type="PROSITE" id="PS51194"/>
    </source>
</evidence>
<dbReference type="InterPro" id="IPR001650">
    <property type="entry name" value="Helicase_C-like"/>
</dbReference>
<dbReference type="PANTHER" id="PTHR30580:SF1">
    <property type="entry name" value="COMF OPERON PROTEIN 1"/>
    <property type="match status" value="1"/>
</dbReference>
<dbReference type="InterPro" id="IPR027417">
    <property type="entry name" value="P-loop_NTPase"/>
</dbReference>
<keyword evidence="2" id="KW-0067">ATP-binding</keyword>
<dbReference type="Gene3D" id="3.40.50.300">
    <property type="entry name" value="P-loop containing nucleotide triphosphate hydrolases"/>
    <property type="match status" value="2"/>
</dbReference>
<dbReference type="Pfam" id="PF00270">
    <property type="entry name" value="DEAD"/>
    <property type="match status" value="1"/>
</dbReference>
<dbReference type="SMART" id="SM00487">
    <property type="entry name" value="DEXDc"/>
    <property type="match status" value="1"/>
</dbReference>
<dbReference type="Proteomes" id="UP001153404">
    <property type="component" value="Unassembled WGS sequence"/>
</dbReference>
<name>A0A9X4QU39_9BACL</name>
<keyword evidence="3" id="KW-0238">DNA-binding</keyword>
<organism evidence="7 8">
    <name type="scientific">Cohnella rhizosphaerae</name>
    <dbReference type="NCBI Taxonomy" id="1457232"/>
    <lineage>
        <taxon>Bacteria</taxon>
        <taxon>Bacillati</taxon>
        <taxon>Bacillota</taxon>
        <taxon>Bacilli</taxon>
        <taxon>Bacillales</taxon>
        <taxon>Paenibacillaceae</taxon>
        <taxon>Cohnella</taxon>
    </lineage>
</organism>